<feature type="chain" id="PRO_5038290900" evidence="8">
    <location>
        <begin position="26"/>
        <end position="404"/>
    </location>
</feature>
<dbReference type="NCBIfam" id="TIGR02887">
    <property type="entry name" value="spore_ger_x_C"/>
    <property type="match status" value="1"/>
</dbReference>
<dbReference type="InterPro" id="IPR057336">
    <property type="entry name" value="GerAC_N"/>
</dbReference>
<evidence type="ECO:0000313" key="11">
    <source>
        <dbReference type="EMBL" id="KON94820.1"/>
    </source>
</evidence>
<dbReference type="OrthoDB" id="9816067at2"/>
<keyword evidence="5" id="KW-0472">Membrane</keyword>
<dbReference type="InterPro" id="IPR038501">
    <property type="entry name" value="Spore_GerAC_C_sf"/>
</dbReference>
<evidence type="ECO:0000259" key="9">
    <source>
        <dbReference type="Pfam" id="PF05504"/>
    </source>
</evidence>
<proteinExistence type="inferred from homology"/>
<dbReference type="Pfam" id="PF05504">
    <property type="entry name" value="Spore_GerAC"/>
    <property type="match status" value="1"/>
</dbReference>
<dbReference type="RefSeq" id="WP_043065100.1">
    <property type="nucleotide sequence ID" value="NZ_BJOA01000067.1"/>
</dbReference>
<organism evidence="11 13">
    <name type="scientific">Aneurinibacillus migulanus</name>
    <name type="common">Bacillus migulanus</name>
    <dbReference type="NCBI Taxonomy" id="47500"/>
    <lineage>
        <taxon>Bacteria</taxon>
        <taxon>Bacillati</taxon>
        <taxon>Bacillota</taxon>
        <taxon>Bacilli</taxon>
        <taxon>Bacillales</taxon>
        <taxon>Paenibacillaceae</taxon>
        <taxon>Aneurinibacillus group</taxon>
        <taxon>Aneurinibacillus</taxon>
    </lineage>
</organism>
<evidence type="ECO:0000313" key="14">
    <source>
        <dbReference type="Proteomes" id="UP000182836"/>
    </source>
</evidence>
<keyword evidence="3" id="KW-0309">Germination</keyword>
<dbReference type="Proteomes" id="UP000182836">
    <property type="component" value="Unassembled WGS sequence"/>
</dbReference>
<gene>
    <name evidence="11" type="ORF">AF333_04310</name>
    <name evidence="12" type="ORF">SAMN04487909_10938</name>
</gene>
<dbReference type="GeneID" id="42304430"/>
<evidence type="ECO:0000256" key="2">
    <source>
        <dbReference type="ARBA" id="ARBA00007886"/>
    </source>
</evidence>
<protein>
    <submittedName>
        <fullName evidence="12">Spore germination protein KC</fullName>
    </submittedName>
</protein>
<evidence type="ECO:0000256" key="1">
    <source>
        <dbReference type="ARBA" id="ARBA00004635"/>
    </source>
</evidence>
<dbReference type="PANTHER" id="PTHR35789:SF1">
    <property type="entry name" value="SPORE GERMINATION PROTEIN B3"/>
    <property type="match status" value="1"/>
</dbReference>
<sequence>MQKKWKPLLLTVLLLLPLLQGCGTAEGGIAVRELNQLNVVMLTGVDYDPKHKKFIITIQSVKPATEKGVAVSPESVYMARATGDTIMEASKNLRAQTSGRLVWFHSKVIVFGETLVKQHVMREVIDFFARNREIRYSSWVLVAKGNAEDIITAKPNSEVMMGYELVGIINNQGEWGRTVIVSLRDLINNYADPYTGFVTGQVKKAKINGKEERIIITNGVVLSALSPRNPIYESTLDKKEMRTLRMFQDFTKQELEFVYSTLLDKKSERKFDTAVQMKVDNRKIKSTIENGRPKITIDLFVEGTILESGAHVDLGKKETVAELEKRIENKVVGDMKKLLVKMQKQQNVDIFGFSPLIHRQHKNYWREHKQHWREIYPNIPVHIKIHWINLRTGMINQAKAGEAR</sequence>
<name>A0A0D1WGA4_ANEMI</name>
<dbReference type="PROSITE" id="PS51257">
    <property type="entry name" value="PROKAR_LIPOPROTEIN"/>
    <property type="match status" value="1"/>
</dbReference>
<reference evidence="11 13" key="1">
    <citation type="submission" date="2015-07" db="EMBL/GenBank/DDBJ databases">
        <title>Fjat-14205 dsm 2895.</title>
        <authorList>
            <person name="Liu B."/>
            <person name="Wang J."/>
            <person name="Zhu Y."/>
            <person name="Liu G."/>
            <person name="Chen Q."/>
            <person name="Chen Z."/>
            <person name="Lan J."/>
            <person name="Che J."/>
            <person name="Ge C."/>
            <person name="Shi H."/>
            <person name="Pan Z."/>
            <person name="Liu X."/>
        </authorList>
    </citation>
    <scope>NUCLEOTIDE SEQUENCE [LARGE SCALE GENOMIC DNA]</scope>
    <source>
        <strain evidence="11 13">DSM 2895</strain>
    </source>
</reference>
<evidence type="ECO:0000256" key="8">
    <source>
        <dbReference type="SAM" id="SignalP"/>
    </source>
</evidence>
<evidence type="ECO:0000256" key="7">
    <source>
        <dbReference type="ARBA" id="ARBA00023288"/>
    </source>
</evidence>
<keyword evidence="6" id="KW-0564">Palmitate</keyword>
<evidence type="ECO:0000256" key="3">
    <source>
        <dbReference type="ARBA" id="ARBA00022544"/>
    </source>
</evidence>
<dbReference type="Proteomes" id="UP000037269">
    <property type="component" value="Unassembled WGS sequence"/>
</dbReference>
<feature type="domain" description="Spore germination protein N-terminal" evidence="10">
    <location>
        <begin position="32"/>
        <end position="199"/>
    </location>
</feature>
<dbReference type="EMBL" id="LGUG01000004">
    <property type="protein sequence ID" value="KON94820.1"/>
    <property type="molecule type" value="Genomic_DNA"/>
</dbReference>
<dbReference type="AlphaFoldDB" id="A0A0D1WGA4"/>
<evidence type="ECO:0000313" key="12">
    <source>
        <dbReference type="EMBL" id="SDI90366.1"/>
    </source>
</evidence>
<reference evidence="12 14" key="2">
    <citation type="submission" date="2016-10" db="EMBL/GenBank/DDBJ databases">
        <authorList>
            <person name="de Groot N.N."/>
        </authorList>
    </citation>
    <scope>NUCLEOTIDE SEQUENCE [LARGE SCALE GENOMIC DNA]</scope>
    <source>
        <strain evidence="12 14">DSM 2895</strain>
    </source>
</reference>
<dbReference type="InterPro" id="IPR008844">
    <property type="entry name" value="Spore_GerAC-like"/>
</dbReference>
<accession>A0A0D1WGA4</accession>
<evidence type="ECO:0000313" key="13">
    <source>
        <dbReference type="Proteomes" id="UP000037269"/>
    </source>
</evidence>
<dbReference type="PATRIC" id="fig|47500.8.peg.5540"/>
<evidence type="ECO:0000259" key="10">
    <source>
        <dbReference type="Pfam" id="PF25198"/>
    </source>
</evidence>
<comment type="subcellular location">
    <subcellularLocation>
        <location evidence="1">Membrane</location>
        <topology evidence="1">Lipid-anchor</topology>
    </subcellularLocation>
</comment>
<comment type="similarity">
    <text evidence="2">Belongs to the GerABKC lipoprotein family.</text>
</comment>
<keyword evidence="4 8" id="KW-0732">Signal</keyword>
<keyword evidence="7" id="KW-0449">Lipoprotein</keyword>
<keyword evidence="13" id="KW-1185">Reference proteome</keyword>
<evidence type="ECO:0000256" key="4">
    <source>
        <dbReference type="ARBA" id="ARBA00022729"/>
    </source>
</evidence>
<dbReference type="GO" id="GO:0009847">
    <property type="term" value="P:spore germination"/>
    <property type="evidence" value="ECO:0007669"/>
    <property type="project" value="InterPro"/>
</dbReference>
<dbReference type="PANTHER" id="PTHR35789">
    <property type="entry name" value="SPORE GERMINATION PROTEIN B3"/>
    <property type="match status" value="1"/>
</dbReference>
<dbReference type="InterPro" id="IPR046953">
    <property type="entry name" value="Spore_GerAC-like_C"/>
</dbReference>
<dbReference type="Gene3D" id="3.30.300.210">
    <property type="entry name" value="Nutrient germinant receptor protein C, domain 3"/>
    <property type="match status" value="1"/>
</dbReference>
<dbReference type="EMBL" id="FNED01000009">
    <property type="protein sequence ID" value="SDI90366.1"/>
    <property type="molecule type" value="Genomic_DNA"/>
</dbReference>
<evidence type="ECO:0000256" key="5">
    <source>
        <dbReference type="ARBA" id="ARBA00023136"/>
    </source>
</evidence>
<dbReference type="Pfam" id="PF25198">
    <property type="entry name" value="Spore_GerAC_N"/>
    <property type="match status" value="1"/>
</dbReference>
<feature type="domain" description="Spore germination GerAC-like C-terminal" evidence="9">
    <location>
        <begin position="235"/>
        <end position="386"/>
    </location>
</feature>
<feature type="signal peptide" evidence="8">
    <location>
        <begin position="1"/>
        <end position="25"/>
    </location>
</feature>
<dbReference type="GO" id="GO:0016020">
    <property type="term" value="C:membrane"/>
    <property type="evidence" value="ECO:0007669"/>
    <property type="project" value="UniProtKB-SubCell"/>
</dbReference>
<dbReference type="STRING" id="47500.AF333_04310"/>
<evidence type="ECO:0000256" key="6">
    <source>
        <dbReference type="ARBA" id="ARBA00023139"/>
    </source>
</evidence>